<keyword evidence="5" id="KW-0067">ATP-binding</keyword>
<comment type="caution">
    <text evidence="8">The sequence shown here is derived from an EMBL/GenBank/DDBJ whole genome shotgun (WGS) entry which is preliminary data.</text>
</comment>
<dbReference type="Pfam" id="PF02816">
    <property type="entry name" value="Alpha_kinase"/>
    <property type="match status" value="1"/>
</dbReference>
<keyword evidence="4 8" id="KW-0418">Kinase</keyword>
<dbReference type="EMBL" id="JACAZI010000012">
    <property type="protein sequence ID" value="KAF7347063.1"/>
    <property type="molecule type" value="Genomic_DNA"/>
</dbReference>
<dbReference type="OrthoDB" id="2871286at2759"/>
<evidence type="ECO:0000256" key="5">
    <source>
        <dbReference type="ARBA" id="ARBA00022840"/>
    </source>
</evidence>
<dbReference type="AlphaFoldDB" id="A0A8H6XT77"/>
<dbReference type="InterPro" id="IPR004166">
    <property type="entry name" value="a-kinase_dom"/>
</dbReference>
<gene>
    <name evidence="8" type="ORF">MVEN_01460100</name>
</gene>
<reference evidence="8" key="1">
    <citation type="submission" date="2020-05" db="EMBL/GenBank/DDBJ databases">
        <title>Mycena genomes resolve the evolution of fungal bioluminescence.</title>
        <authorList>
            <person name="Tsai I.J."/>
        </authorList>
    </citation>
    <scope>NUCLEOTIDE SEQUENCE</scope>
    <source>
        <strain evidence="8">CCC161011</strain>
    </source>
</reference>
<keyword evidence="2" id="KW-0808">Transferase</keyword>
<evidence type="ECO:0000256" key="6">
    <source>
        <dbReference type="SAM" id="MobiDB-lite"/>
    </source>
</evidence>
<evidence type="ECO:0000256" key="2">
    <source>
        <dbReference type="ARBA" id="ARBA00022679"/>
    </source>
</evidence>
<feature type="region of interest" description="Disordered" evidence="6">
    <location>
        <begin position="222"/>
        <end position="244"/>
    </location>
</feature>
<sequence length="244" mass="27932">MSYARRNNATRANIDQSHVFATGTFKNVWKGVYTVGARTGQACVAKEFKTGSVYERRYFEEEMNVIRLTQDIIDAWHAERIINREIYLNTPEIWTMISTGVKVLLEPMIQNFEKFNSNTGWASNTGGVWSEAMQALSHFSFHNLNGRFLLCDLQGGLYSDGYVLSDPVIMSQNQDCGPADLGPDGIRSFFQRHRCGRFCRSGWRRPRIIGRAVHPMRMGTSMMNPAHLPTRPNRNPLTRVQEDY</sequence>
<evidence type="ECO:0000256" key="1">
    <source>
        <dbReference type="ARBA" id="ARBA00022527"/>
    </source>
</evidence>
<dbReference type="SMART" id="SM00811">
    <property type="entry name" value="Alpha_kinase"/>
    <property type="match status" value="1"/>
</dbReference>
<evidence type="ECO:0000256" key="3">
    <source>
        <dbReference type="ARBA" id="ARBA00022741"/>
    </source>
</evidence>
<feature type="domain" description="Alpha-type protein kinase" evidence="7">
    <location>
        <begin position="1"/>
        <end position="208"/>
    </location>
</feature>
<dbReference type="PANTHER" id="PTHR45992:SF11">
    <property type="entry name" value="ALPHA-TYPE PROTEIN KINASE DOMAIN-CONTAINING PROTEIN"/>
    <property type="match status" value="1"/>
</dbReference>
<dbReference type="GO" id="GO:0004674">
    <property type="term" value="F:protein serine/threonine kinase activity"/>
    <property type="evidence" value="ECO:0007669"/>
    <property type="project" value="UniProtKB-KW"/>
</dbReference>
<evidence type="ECO:0000256" key="4">
    <source>
        <dbReference type="ARBA" id="ARBA00022777"/>
    </source>
</evidence>
<keyword evidence="1" id="KW-0723">Serine/threonine-protein kinase</keyword>
<dbReference type="InterPro" id="IPR051852">
    <property type="entry name" value="Alpha-type_PK"/>
</dbReference>
<dbReference type="Proteomes" id="UP000620124">
    <property type="component" value="Unassembled WGS sequence"/>
</dbReference>
<evidence type="ECO:0000313" key="9">
    <source>
        <dbReference type="Proteomes" id="UP000620124"/>
    </source>
</evidence>
<dbReference type="PROSITE" id="PS51158">
    <property type="entry name" value="ALPHA_KINASE"/>
    <property type="match status" value="1"/>
</dbReference>
<keyword evidence="3" id="KW-0547">Nucleotide-binding</keyword>
<evidence type="ECO:0000259" key="7">
    <source>
        <dbReference type="PROSITE" id="PS51158"/>
    </source>
</evidence>
<evidence type="ECO:0000313" key="8">
    <source>
        <dbReference type="EMBL" id="KAF7347063.1"/>
    </source>
</evidence>
<name>A0A8H6XT77_9AGAR</name>
<dbReference type="SUPFAM" id="SSF56112">
    <property type="entry name" value="Protein kinase-like (PK-like)"/>
    <property type="match status" value="1"/>
</dbReference>
<accession>A0A8H6XT77</accession>
<dbReference type="GO" id="GO:0005524">
    <property type="term" value="F:ATP binding"/>
    <property type="evidence" value="ECO:0007669"/>
    <property type="project" value="UniProtKB-KW"/>
</dbReference>
<protein>
    <submittedName>
        <fullName evidence="8">Kinase-like protein</fullName>
    </submittedName>
</protein>
<keyword evidence="9" id="KW-1185">Reference proteome</keyword>
<proteinExistence type="predicted"/>
<dbReference type="Gene3D" id="3.20.200.10">
    <property type="entry name" value="MHCK/EF2 kinase"/>
    <property type="match status" value="1"/>
</dbReference>
<dbReference type="PANTHER" id="PTHR45992">
    <property type="entry name" value="EUKARYOTIC ELONGATION FACTOR 2 KINASE-RELATED"/>
    <property type="match status" value="1"/>
</dbReference>
<dbReference type="InterPro" id="IPR011009">
    <property type="entry name" value="Kinase-like_dom_sf"/>
</dbReference>
<organism evidence="8 9">
    <name type="scientific">Mycena venus</name>
    <dbReference type="NCBI Taxonomy" id="2733690"/>
    <lineage>
        <taxon>Eukaryota</taxon>
        <taxon>Fungi</taxon>
        <taxon>Dikarya</taxon>
        <taxon>Basidiomycota</taxon>
        <taxon>Agaricomycotina</taxon>
        <taxon>Agaricomycetes</taxon>
        <taxon>Agaricomycetidae</taxon>
        <taxon>Agaricales</taxon>
        <taxon>Marasmiineae</taxon>
        <taxon>Mycenaceae</taxon>
        <taxon>Mycena</taxon>
    </lineage>
</organism>